<sequence length="280" mass="30843">MGAREPLHESIDACAPDRPWPRQCPPTTKAGGWNPLASPQNGWWWNPNESGMGIGWEMHDMRFFCAVFMYDRSGQPIWYSSGGEASAWLPDGQRMDVLRTATASYLSESEGGTPFDGAFRPVARTNDQVSYFNLEADSGTQGSLRWIAPEQPLARFEFAGPGTIAQGPAADAPESGWWWDAQQPGWGCFIEFQGALAYMAIFTYAPNGRPEWYSGTGRIEAGRLAIPLGRYVGGRSLNGPGRAVTLDRAMGTFSMQFSNRREGTYRFPGGATGRLVRFAF</sequence>
<accession>A0A7G9RLG3</accession>
<dbReference type="AlphaFoldDB" id="A0A7G9RLG3"/>
<protein>
    <submittedName>
        <fullName evidence="2">Uncharacterized protein</fullName>
    </submittedName>
</protein>
<proteinExistence type="predicted"/>
<dbReference type="KEGG" id="drg:H9K76_18125"/>
<feature type="compositionally biased region" description="Basic and acidic residues" evidence="1">
    <location>
        <begin position="1"/>
        <end position="11"/>
    </location>
</feature>
<gene>
    <name evidence="2" type="ORF">H9K76_18125</name>
</gene>
<evidence type="ECO:0000256" key="1">
    <source>
        <dbReference type="SAM" id="MobiDB-lite"/>
    </source>
</evidence>
<name>A0A7G9RLG3_9BURK</name>
<organism evidence="2 3">
    <name type="scientific">Diaphorobacter ruginosibacter</name>
    <dbReference type="NCBI Taxonomy" id="1715720"/>
    <lineage>
        <taxon>Bacteria</taxon>
        <taxon>Pseudomonadati</taxon>
        <taxon>Pseudomonadota</taxon>
        <taxon>Betaproteobacteria</taxon>
        <taxon>Burkholderiales</taxon>
        <taxon>Comamonadaceae</taxon>
        <taxon>Diaphorobacter</taxon>
    </lineage>
</organism>
<evidence type="ECO:0000313" key="3">
    <source>
        <dbReference type="Proteomes" id="UP000515811"/>
    </source>
</evidence>
<keyword evidence="3" id="KW-1185">Reference proteome</keyword>
<dbReference type="EMBL" id="CP060714">
    <property type="protein sequence ID" value="QNN56438.1"/>
    <property type="molecule type" value="Genomic_DNA"/>
</dbReference>
<reference evidence="2 3" key="1">
    <citation type="submission" date="2020-08" db="EMBL/GenBank/DDBJ databases">
        <title>Genome sequence of Diaphorobacter ruginosibacter DSM 27467T.</title>
        <authorList>
            <person name="Hyun D.-W."/>
            <person name="Bae J.-W."/>
        </authorList>
    </citation>
    <scope>NUCLEOTIDE SEQUENCE [LARGE SCALE GENOMIC DNA]</scope>
    <source>
        <strain evidence="2 3">DSM 27467</strain>
    </source>
</reference>
<feature type="region of interest" description="Disordered" evidence="1">
    <location>
        <begin position="1"/>
        <end position="36"/>
    </location>
</feature>
<dbReference type="RefSeq" id="WP_187596704.1">
    <property type="nucleotide sequence ID" value="NZ_CP060714.1"/>
</dbReference>
<evidence type="ECO:0000313" key="2">
    <source>
        <dbReference type="EMBL" id="QNN56438.1"/>
    </source>
</evidence>
<dbReference type="Proteomes" id="UP000515811">
    <property type="component" value="Chromosome"/>
</dbReference>